<keyword evidence="5" id="KW-0716">Sensory transduction</keyword>
<feature type="compositionally biased region" description="Polar residues" evidence="15">
    <location>
        <begin position="211"/>
        <end position="225"/>
    </location>
</feature>
<evidence type="ECO:0000256" key="13">
    <source>
        <dbReference type="ARBA" id="ARBA00047899"/>
    </source>
</evidence>
<feature type="region of interest" description="Disordered" evidence="15">
    <location>
        <begin position="388"/>
        <end position="408"/>
    </location>
</feature>
<sequence>MAGNNTESSLYHVLVEWCQRMETSQARLREDVDDLMLQEESRIGKEPAAELEAEAEVEAEAEAEAGADSWDNPTATWERAVSGFYFADSAYRTLMDSMGHAIHVTSAASGEITFWSRSAENLYHWYAEEVVGYRTIDVLVTEEYRNCLTGIRNRVCRGETWTGQFPFQKKTGELFMALVTKSPVYENGELVGVVTVSSDATLFNRMHPLSSEHQQQAHSNRQQSNSRKHQWHLPRAQIAAAPQVPVVPQYSSTVSNLASKLRPQRNGDDSFNANQNSRSRDENVPVVASTTFEKYGSMADKFLGKLQRKITGSQGNEDNERILGNGIHKSASGGGASSKASNAVTWNAFRDNGNGKPKRAEIRFSDVYGNGDEGLSDVRHNGDRFQYIGNLGQRKPPRGLESGLMSGMRGTKMSDLNGEIEDAWNTRPSDDPLPILGVSIGKQQSPANQGNNRYVTDTSCEIRWEDLQLGEEVGRGAFRLPELFLVCLNQITSISDVLHLLTGSFAAVHRGVWNGSDVAIKVYFEGDYNAMTLTECEKEINIMKKLRHPNVLLFMGAVCTEEKSAIIMEYMPRGSLFKILHNTNQPLDKKRRLRMALDVARGMNYLHRRNPPIVHRDLKSSNLLVDRNWNVKVGDFGLSKWKNATFLSTKSGKGTPQWMAPEVLRSEPSNEKCDVFSFGVILWELMTTLIPWDRLNSIQVVGVVGFMDRRLDLPEGLNPRIASIIQDCWQTDPAKRPSFEELISQMMSFFRKPGSNTQEDDD</sequence>
<evidence type="ECO:0000256" key="7">
    <source>
        <dbReference type="ARBA" id="ARBA00022741"/>
    </source>
</evidence>
<evidence type="ECO:0000256" key="12">
    <source>
        <dbReference type="ARBA" id="ARBA00023170"/>
    </source>
</evidence>
<proteinExistence type="predicted"/>
<evidence type="ECO:0000313" key="18">
    <source>
        <dbReference type="EMBL" id="EOA16074.1"/>
    </source>
</evidence>
<dbReference type="NCBIfam" id="TIGR00229">
    <property type="entry name" value="sensory_box"/>
    <property type="match status" value="1"/>
</dbReference>
<evidence type="ECO:0000313" key="19">
    <source>
        <dbReference type="Proteomes" id="UP000029121"/>
    </source>
</evidence>
<evidence type="ECO:0000256" key="4">
    <source>
        <dbReference type="ARBA" id="ARBA00022543"/>
    </source>
</evidence>
<keyword evidence="12" id="KW-0675">Receptor</keyword>
<dbReference type="FunFam" id="1.10.510.10:FF:000476">
    <property type="entry name" value="PAS domain-containing protein tyrosine kinase family protein"/>
    <property type="match status" value="1"/>
</dbReference>
<keyword evidence="11" id="KW-0472">Membrane</keyword>
<dbReference type="PROSITE" id="PS50112">
    <property type="entry name" value="PAS"/>
    <property type="match status" value="1"/>
</dbReference>
<dbReference type="PROSITE" id="PS00108">
    <property type="entry name" value="PROTEIN_KINASE_ST"/>
    <property type="match status" value="1"/>
</dbReference>
<evidence type="ECO:0000256" key="14">
    <source>
        <dbReference type="ARBA" id="ARBA00048679"/>
    </source>
</evidence>
<gene>
    <name evidence="18" type="ORF">CARUB_v10004207mg</name>
</gene>
<dbReference type="SUPFAM" id="SSF56112">
    <property type="entry name" value="Protein kinase-like (PK-like)"/>
    <property type="match status" value="1"/>
</dbReference>
<dbReference type="Proteomes" id="UP000029121">
    <property type="component" value="Unassembled WGS sequence"/>
</dbReference>
<feature type="region of interest" description="Disordered" evidence="15">
    <location>
        <begin position="210"/>
        <end position="232"/>
    </location>
</feature>
<dbReference type="Pfam" id="PF07714">
    <property type="entry name" value="PK_Tyr_Ser-Thr"/>
    <property type="match status" value="1"/>
</dbReference>
<dbReference type="InterPro" id="IPR001245">
    <property type="entry name" value="Ser-Thr/Tyr_kinase_cat_dom"/>
</dbReference>
<evidence type="ECO:0000256" key="9">
    <source>
        <dbReference type="ARBA" id="ARBA00022840"/>
    </source>
</evidence>
<organism evidence="18 19">
    <name type="scientific">Capsella rubella</name>
    <dbReference type="NCBI Taxonomy" id="81985"/>
    <lineage>
        <taxon>Eukaryota</taxon>
        <taxon>Viridiplantae</taxon>
        <taxon>Streptophyta</taxon>
        <taxon>Embryophyta</taxon>
        <taxon>Tracheophyta</taxon>
        <taxon>Spermatophyta</taxon>
        <taxon>Magnoliopsida</taxon>
        <taxon>eudicotyledons</taxon>
        <taxon>Gunneridae</taxon>
        <taxon>Pentapetalae</taxon>
        <taxon>rosids</taxon>
        <taxon>malvids</taxon>
        <taxon>Brassicales</taxon>
        <taxon>Brassicaceae</taxon>
        <taxon>Camelineae</taxon>
        <taxon>Capsella</taxon>
    </lineage>
</organism>
<dbReference type="Gene3D" id="3.30.200.20">
    <property type="entry name" value="Phosphorylase Kinase, domain 1"/>
    <property type="match status" value="1"/>
</dbReference>
<comment type="catalytic activity">
    <reaction evidence="14">
        <text>L-seryl-[protein] + ATP = O-phospho-L-seryl-[protein] + ADP + H(+)</text>
        <dbReference type="Rhea" id="RHEA:17989"/>
        <dbReference type="Rhea" id="RHEA-COMP:9863"/>
        <dbReference type="Rhea" id="RHEA-COMP:11604"/>
        <dbReference type="ChEBI" id="CHEBI:15378"/>
        <dbReference type="ChEBI" id="CHEBI:29999"/>
        <dbReference type="ChEBI" id="CHEBI:30616"/>
        <dbReference type="ChEBI" id="CHEBI:83421"/>
        <dbReference type="ChEBI" id="CHEBI:456216"/>
        <dbReference type="EC" id="2.7.11.1"/>
    </reaction>
</comment>
<evidence type="ECO:0000256" key="8">
    <source>
        <dbReference type="ARBA" id="ARBA00022777"/>
    </source>
</evidence>
<accession>R0GH09</accession>
<dbReference type="InterPro" id="IPR035965">
    <property type="entry name" value="PAS-like_dom_sf"/>
</dbReference>
<evidence type="ECO:0000256" key="1">
    <source>
        <dbReference type="ARBA" id="ARBA00004370"/>
    </source>
</evidence>
<feature type="domain" description="Protein kinase" evidence="16">
    <location>
        <begin position="494"/>
        <end position="750"/>
    </location>
</feature>
<evidence type="ECO:0000256" key="6">
    <source>
        <dbReference type="ARBA" id="ARBA00022679"/>
    </source>
</evidence>
<dbReference type="Pfam" id="PF00989">
    <property type="entry name" value="PAS"/>
    <property type="match status" value="1"/>
</dbReference>
<keyword evidence="19" id="KW-1185">Reference proteome</keyword>
<evidence type="ECO:0000259" key="16">
    <source>
        <dbReference type="PROSITE" id="PS50011"/>
    </source>
</evidence>
<keyword evidence="6" id="KW-0808">Transferase</keyword>
<dbReference type="GO" id="GO:0004674">
    <property type="term" value="F:protein serine/threonine kinase activity"/>
    <property type="evidence" value="ECO:0007669"/>
    <property type="project" value="UniProtKB-KW"/>
</dbReference>
<evidence type="ECO:0000259" key="17">
    <source>
        <dbReference type="PROSITE" id="PS50112"/>
    </source>
</evidence>
<evidence type="ECO:0000256" key="11">
    <source>
        <dbReference type="ARBA" id="ARBA00023136"/>
    </source>
</evidence>
<comment type="subcellular location">
    <subcellularLocation>
        <location evidence="1">Membrane</location>
    </subcellularLocation>
</comment>
<dbReference type="GO" id="GO:0009881">
    <property type="term" value="F:photoreceptor activity"/>
    <property type="evidence" value="ECO:0007669"/>
    <property type="project" value="UniProtKB-KW"/>
</dbReference>
<dbReference type="EMBL" id="KB870811">
    <property type="protein sequence ID" value="EOA16074.1"/>
    <property type="molecule type" value="Genomic_DNA"/>
</dbReference>
<dbReference type="InterPro" id="IPR008271">
    <property type="entry name" value="Ser/Thr_kinase_AS"/>
</dbReference>
<dbReference type="InterPro" id="IPR000014">
    <property type="entry name" value="PAS"/>
</dbReference>
<evidence type="ECO:0000256" key="2">
    <source>
        <dbReference type="ARBA" id="ARBA00012513"/>
    </source>
</evidence>
<dbReference type="Gene3D" id="1.10.510.10">
    <property type="entry name" value="Transferase(Phosphotransferase) domain 1"/>
    <property type="match status" value="1"/>
</dbReference>
<reference evidence="19" key="1">
    <citation type="journal article" date="2013" name="Nat. Genet.">
        <title>The Capsella rubella genome and the genomic consequences of rapid mating system evolution.</title>
        <authorList>
            <person name="Slotte T."/>
            <person name="Hazzouri K.M."/>
            <person name="Agren J.A."/>
            <person name="Koenig D."/>
            <person name="Maumus F."/>
            <person name="Guo Y.L."/>
            <person name="Steige K."/>
            <person name="Platts A.E."/>
            <person name="Escobar J.S."/>
            <person name="Newman L.K."/>
            <person name="Wang W."/>
            <person name="Mandakova T."/>
            <person name="Vello E."/>
            <person name="Smith L.M."/>
            <person name="Henz S.R."/>
            <person name="Steffen J."/>
            <person name="Takuno S."/>
            <person name="Brandvain Y."/>
            <person name="Coop G."/>
            <person name="Andolfatto P."/>
            <person name="Hu T.T."/>
            <person name="Blanchette M."/>
            <person name="Clark R.M."/>
            <person name="Quesneville H."/>
            <person name="Nordborg M."/>
            <person name="Gaut B.S."/>
            <person name="Lysak M.A."/>
            <person name="Jenkins J."/>
            <person name="Grimwood J."/>
            <person name="Chapman J."/>
            <person name="Prochnik S."/>
            <person name="Shu S."/>
            <person name="Rokhsar D."/>
            <person name="Schmutz J."/>
            <person name="Weigel D."/>
            <person name="Wright S.I."/>
        </authorList>
    </citation>
    <scope>NUCLEOTIDE SEQUENCE [LARGE SCALE GENOMIC DNA]</scope>
    <source>
        <strain evidence="19">cv. Monte Gargano</strain>
    </source>
</reference>
<dbReference type="EC" id="2.7.11.1" evidence="2"/>
<evidence type="ECO:0000256" key="5">
    <source>
        <dbReference type="ARBA" id="ARBA00022606"/>
    </source>
</evidence>
<keyword evidence="3" id="KW-0723">Serine/threonine-protein kinase</keyword>
<dbReference type="eggNOG" id="KOG0192">
    <property type="taxonomic scope" value="Eukaryota"/>
</dbReference>
<feature type="region of interest" description="Disordered" evidence="15">
    <location>
        <begin position="259"/>
        <end position="284"/>
    </location>
</feature>
<dbReference type="STRING" id="81985.R0GH09"/>
<dbReference type="PANTHER" id="PTHR44329">
    <property type="entry name" value="SERINE/THREONINE-PROTEIN KINASE TNNI3K-RELATED"/>
    <property type="match status" value="1"/>
</dbReference>
<dbReference type="CDD" id="cd13999">
    <property type="entry name" value="STKc_MAP3K-like"/>
    <property type="match status" value="1"/>
</dbReference>
<dbReference type="GO" id="GO:0006355">
    <property type="term" value="P:regulation of DNA-templated transcription"/>
    <property type="evidence" value="ECO:0007669"/>
    <property type="project" value="InterPro"/>
</dbReference>
<keyword evidence="10" id="KW-0157">Chromophore</keyword>
<dbReference type="GO" id="GO:0005524">
    <property type="term" value="F:ATP binding"/>
    <property type="evidence" value="ECO:0007669"/>
    <property type="project" value="UniProtKB-KW"/>
</dbReference>
<keyword evidence="4" id="KW-0600">Photoreceptor protein</keyword>
<dbReference type="SMART" id="SM00220">
    <property type="entry name" value="S_TKc"/>
    <property type="match status" value="1"/>
</dbReference>
<evidence type="ECO:0000256" key="3">
    <source>
        <dbReference type="ARBA" id="ARBA00022527"/>
    </source>
</evidence>
<keyword evidence="9" id="KW-0067">ATP-binding</keyword>
<name>R0GH09_9BRAS</name>
<dbReference type="InterPro" id="IPR013767">
    <property type="entry name" value="PAS_fold"/>
</dbReference>
<dbReference type="SUPFAM" id="SSF55785">
    <property type="entry name" value="PYP-like sensor domain (PAS domain)"/>
    <property type="match status" value="1"/>
</dbReference>
<dbReference type="InterPro" id="IPR000719">
    <property type="entry name" value="Prot_kinase_dom"/>
</dbReference>
<dbReference type="Gene3D" id="3.30.450.20">
    <property type="entry name" value="PAS domain"/>
    <property type="match status" value="1"/>
</dbReference>
<dbReference type="InterPro" id="IPR051681">
    <property type="entry name" value="Ser/Thr_Kinases-Pseudokinases"/>
</dbReference>
<dbReference type="PROSITE" id="PS50011">
    <property type="entry name" value="PROTEIN_KINASE_DOM"/>
    <property type="match status" value="1"/>
</dbReference>
<dbReference type="AlphaFoldDB" id="R0GH09"/>
<dbReference type="InterPro" id="IPR011009">
    <property type="entry name" value="Kinase-like_dom_sf"/>
</dbReference>
<keyword evidence="8" id="KW-0418">Kinase</keyword>
<comment type="catalytic activity">
    <reaction evidence="13">
        <text>L-threonyl-[protein] + ATP = O-phospho-L-threonyl-[protein] + ADP + H(+)</text>
        <dbReference type="Rhea" id="RHEA:46608"/>
        <dbReference type="Rhea" id="RHEA-COMP:11060"/>
        <dbReference type="Rhea" id="RHEA-COMP:11605"/>
        <dbReference type="ChEBI" id="CHEBI:15378"/>
        <dbReference type="ChEBI" id="CHEBI:30013"/>
        <dbReference type="ChEBI" id="CHEBI:30616"/>
        <dbReference type="ChEBI" id="CHEBI:61977"/>
        <dbReference type="ChEBI" id="CHEBI:456216"/>
        <dbReference type="EC" id="2.7.11.1"/>
    </reaction>
</comment>
<dbReference type="GO" id="GO:0016020">
    <property type="term" value="C:membrane"/>
    <property type="evidence" value="ECO:0007669"/>
    <property type="project" value="UniProtKB-SubCell"/>
</dbReference>
<feature type="domain" description="PAS" evidence="17">
    <location>
        <begin position="87"/>
        <end position="159"/>
    </location>
</feature>
<dbReference type="CDD" id="cd00130">
    <property type="entry name" value="PAS"/>
    <property type="match status" value="1"/>
</dbReference>
<dbReference type="PRINTS" id="PR00109">
    <property type="entry name" value="TYRKINASE"/>
</dbReference>
<dbReference type="PANTHER" id="PTHR44329:SF47">
    <property type="entry name" value="SERINE_THREONINE-PROTEIN KINASE ROCO5-RELATED"/>
    <property type="match status" value="1"/>
</dbReference>
<keyword evidence="7" id="KW-0547">Nucleotide-binding</keyword>
<evidence type="ECO:0000256" key="15">
    <source>
        <dbReference type="SAM" id="MobiDB-lite"/>
    </source>
</evidence>
<protein>
    <recommendedName>
        <fullName evidence="2">non-specific serine/threonine protein kinase</fullName>
        <ecNumber evidence="2">2.7.11.1</ecNumber>
    </recommendedName>
</protein>
<evidence type="ECO:0000256" key="10">
    <source>
        <dbReference type="ARBA" id="ARBA00022991"/>
    </source>
</evidence>